<feature type="transmembrane region" description="Helical" evidence="6">
    <location>
        <begin position="105"/>
        <end position="124"/>
    </location>
</feature>
<dbReference type="Pfam" id="PF07727">
    <property type="entry name" value="RVT_2"/>
    <property type="match status" value="1"/>
</dbReference>
<dbReference type="Pfam" id="PF22936">
    <property type="entry name" value="Pol_BBD"/>
    <property type="match status" value="1"/>
</dbReference>
<comment type="caution">
    <text evidence="8">The sequence shown here is derived from an EMBL/GenBank/DDBJ whole genome shotgun (WGS) entry which is preliminary data.</text>
</comment>
<dbReference type="GO" id="GO:0006508">
    <property type="term" value="P:proteolysis"/>
    <property type="evidence" value="ECO:0007669"/>
    <property type="project" value="UniProtKB-KW"/>
</dbReference>
<dbReference type="PANTHER" id="PTHR42648">
    <property type="entry name" value="TRANSPOSASE, PUTATIVE-RELATED"/>
    <property type="match status" value="1"/>
</dbReference>
<keyword evidence="2" id="KW-0479">Metal-binding</keyword>
<feature type="region of interest" description="Disordered" evidence="5">
    <location>
        <begin position="244"/>
        <end position="277"/>
    </location>
</feature>
<evidence type="ECO:0000256" key="4">
    <source>
        <dbReference type="ARBA" id="ARBA00022801"/>
    </source>
</evidence>
<dbReference type="EMBL" id="JACGWN010000010">
    <property type="protein sequence ID" value="KAL0426868.1"/>
    <property type="molecule type" value="Genomic_DNA"/>
</dbReference>
<dbReference type="PROSITE" id="PS50994">
    <property type="entry name" value="INTEGRASE"/>
    <property type="match status" value="1"/>
</dbReference>
<dbReference type="InterPro" id="IPR036397">
    <property type="entry name" value="RNaseH_sf"/>
</dbReference>
<gene>
    <name evidence="8" type="ORF">Slati_2861600</name>
</gene>
<dbReference type="GO" id="GO:0046872">
    <property type="term" value="F:metal ion binding"/>
    <property type="evidence" value="ECO:0007669"/>
    <property type="project" value="UniProtKB-KW"/>
</dbReference>
<feature type="domain" description="Integrase catalytic" evidence="7">
    <location>
        <begin position="434"/>
        <end position="600"/>
    </location>
</feature>
<protein>
    <submittedName>
        <fullName evidence="8">Retrovirus-related Pol polyprotein from transposon TNT 1-94</fullName>
    </submittedName>
</protein>
<evidence type="ECO:0000256" key="1">
    <source>
        <dbReference type="ARBA" id="ARBA00022670"/>
    </source>
</evidence>
<organism evidence="8">
    <name type="scientific">Sesamum latifolium</name>
    <dbReference type="NCBI Taxonomy" id="2727402"/>
    <lineage>
        <taxon>Eukaryota</taxon>
        <taxon>Viridiplantae</taxon>
        <taxon>Streptophyta</taxon>
        <taxon>Embryophyta</taxon>
        <taxon>Tracheophyta</taxon>
        <taxon>Spermatophyta</taxon>
        <taxon>Magnoliopsida</taxon>
        <taxon>eudicotyledons</taxon>
        <taxon>Gunneridae</taxon>
        <taxon>Pentapetalae</taxon>
        <taxon>asterids</taxon>
        <taxon>lamiids</taxon>
        <taxon>Lamiales</taxon>
        <taxon>Pedaliaceae</taxon>
        <taxon>Sesamum</taxon>
    </lineage>
</organism>
<dbReference type="InterPro" id="IPR012337">
    <property type="entry name" value="RNaseH-like_sf"/>
</dbReference>
<keyword evidence="3" id="KW-0064">Aspartyl protease</keyword>
<name>A0AAW2VCF3_9LAMI</name>
<evidence type="ECO:0000256" key="6">
    <source>
        <dbReference type="SAM" id="Phobius"/>
    </source>
</evidence>
<keyword evidence="6" id="KW-1133">Transmembrane helix</keyword>
<keyword evidence="1" id="KW-0645">Protease</keyword>
<dbReference type="GO" id="GO:0015074">
    <property type="term" value="P:DNA integration"/>
    <property type="evidence" value="ECO:0007669"/>
    <property type="project" value="InterPro"/>
</dbReference>
<dbReference type="InterPro" id="IPR025724">
    <property type="entry name" value="GAG-pre-integrase_dom"/>
</dbReference>
<evidence type="ECO:0000256" key="5">
    <source>
        <dbReference type="SAM" id="MobiDB-lite"/>
    </source>
</evidence>
<dbReference type="AlphaFoldDB" id="A0AAW2VCF3"/>
<dbReference type="Pfam" id="PF13976">
    <property type="entry name" value="gag_pre-integrs"/>
    <property type="match status" value="1"/>
</dbReference>
<evidence type="ECO:0000259" key="7">
    <source>
        <dbReference type="PROSITE" id="PS50994"/>
    </source>
</evidence>
<dbReference type="InterPro" id="IPR039537">
    <property type="entry name" value="Retrotran_Ty1/copia-like"/>
</dbReference>
<reference evidence="8" key="2">
    <citation type="journal article" date="2024" name="Plant">
        <title>Genomic evolution and insights into agronomic trait innovations of Sesamum species.</title>
        <authorList>
            <person name="Miao H."/>
            <person name="Wang L."/>
            <person name="Qu L."/>
            <person name="Liu H."/>
            <person name="Sun Y."/>
            <person name="Le M."/>
            <person name="Wang Q."/>
            <person name="Wei S."/>
            <person name="Zheng Y."/>
            <person name="Lin W."/>
            <person name="Duan Y."/>
            <person name="Cao H."/>
            <person name="Xiong S."/>
            <person name="Wang X."/>
            <person name="Wei L."/>
            <person name="Li C."/>
            <person name="Ma Q."/>
            <person name="Ju M."/>
            <person name="Zhao R."/>
            <person name="Li G."/>
            <person name="Mu C."/>
            <person name="Tian Q."/>
            <person name="Mei H."/>
            <person name="Zhang T."/>
            <person name="Gao T."/>
            <person name="Zhang H."/>
        </authorList>
    </citation>
    <scope>NUCLEOTIDE SEQUENCE</scope>
    <source>
        <strain evidence="8">KEN1</strain>
    </source>
</reference>
<dbReference type="InterPro" id="IPR043502">
    <property type="entry name" value="DNA/RNA_pol_sf"/>
</dbReference>
<reference evidence="8" key="1">
    <citation type="submission" date="2020-06" db="EMBL/GenBank/DDBJ databases">
        <authorList>
            <person name="Li T."/>
            <person name="Hu X."/>
            <person name="Zhang T."/>
            <person name="Song X."/>
            <person name="Zhang H."/>
            <person name="Dai N."/>
            <person name="Sheng W."/>
            <person name="Hou X."/>
            <person name="Wei L."/>
        </authorList>
    </citation>
    <scope>NUCLEOTIDE SEQUENCE</scope>
    <source>
        <strain evidence="8">KEN1</strain>
        <tissue evidence="8">Leaf</tissue>
    </source>
</reference>
<proteinExistence type="predicted"/>
<evidence type="ECO:0000313" key="8">
    <source>
        <dbReference type="EMBL" id="KAL0426868.1"/>
    </source>
</evidence>
<dbReference type="GO" id="GO:0004190">
    <property type="term" value="F:aspartic-type endopeptidase activity"/>
    <property type="evidence" value="ECO:0007669"/>
    <property type="project" value="UniProtKB-KW"/>
</dbReference>
<feature type="transmembrane region" description="Helical" evidence="6">
    <location>
        <begin position="40"/>
        <end position="61"/>
    </location>
</feature>
<accession>A0AAW2VCF3</accession>
<dbReference type="GO" id="GO:0003676">
    <property type="term" value="F:nucleic acid binding"/>
    <property type="evidence" value="ECO:0007669"/>
    <property type="project" value="InterPro"/>
</dbReference>
<dbReference type="Pfam" id="PF14223">
    <property type="entry name" value="Retrotran_gag_2"/>
    <property type="match status" value="1"/>
</dbReference>
<dbReference type="InterPro" id="IPR013103">
    <property type="entry name" value="RVT_2"/>
</dbReference>
<keyword evidence="6" id="KW-0812">Transmembrane</keyword>
<dbReference type="Pfam" id="PF00665">
    <property type="entry name" value="rve"/>
    <property type="match status" value="1"/>
</dbReference>
<dbReference type="SUPFAM" id="SSF53098">
    <property type="entry name" value="Ribonuclease H-like"/>
    <property type="match status" value="1"/>
</dbReference>
<dbReference type="InterPro" id="IPR001584">
    <property type="entry name" value="Integrase_cat-core"/>
</dbReference>
<keyword evidence="6" id="KW-0472">Membrane</keyword>
<evidence type="ECO:0000256" key="2">
    <source>
        <dbReference type="ARBA" id="ARBA00022723"/>
    </source>
</evidence>
<sequence>MEKALLVIFSFFISVSLQIYGLLGIVKEYGYSWGALKPEQFYMCFAVLALHMSSVMSYGCEGWRGWGRNIGKGFLMIVHNGGAQHLGGVAAQLLPPFLGTVTSENLQWCGTIIFSAMFLIGTYCREDELVMVLREFAVQLGAAAGELIFLMGRIANGAFILVAWLIAFRLMQIKSCGDTIQEKRVVEKVLRCLPPKFDHAAAAIEESKDLSKITMYELTGSLLAHEQRINRSVNPSIEQAFQSKHAPKSNFGNKGEFRGSQSQNKGKWRQNEKNEQLEKQAAAKFRAKGKGTIAIHTKEGKKLITDVLYVPNLSHNLLSVGQLIQKDYSVYFDDGRCKILDKKRNIVIANVEMRNKIFPLTMPLANEHALKVNDAELYTLWHLQYGHLHNQALNLLKEKNMVKGLPSIKKSATICEGCIYGKMHKLPFPKTSWRASAPLELVHSDICGPMQTPTPGNKRYFILFIDDYTRHMWIYFLNQKSEAFSTFLKFQAQAERESSFLIKILRTDRGGEFLYNLFLDYCKENGIKRQLTVSYTPQQNGLAERKNRTIVEMARSMLKGKGVPNLYWAEAVHTAVYILNWSPTKAVRNKTPFEAWYKKKPVVDHFKIFGCIAYAPIPSQKREKFDDKGQKLVFVGYSDESKGYRLLDPSTRKKYKARLVAKGYSQQPEIDSTETYAPVARNETTRTVLAIATQLELQVYQLDVKSAFLNGEIEEEVYVEQPEGFIIKDKEEKVCHLKKALYGLKQAPRAWNSKINSYFIENGFNRSLSESSLYVQKVGEDFLTVCLYVDDLIYFGTNSSLVEDFKKKMMEKFEMTDLGQMRYFLNPSEAKPRKNFSIARKVH</sequence>
<dbReference type="SUPFAM" id="SSF56672">
    <property type="entry name" value="DNA/RNA polymerases"/>
    <property type="match status" value="1"/>
</dbReference>
<dbReference type="PANTHER" id="PTHR42648:SF18">
    <property type="entry name" value="RETROTRANSPOSON, UNCLASSIFIED-LIKE PROTEIN"/>
    <property type="match status" value="1"/>
</dbReference>
<feature type="transmembrane region" description="Helical" evidence="6">
    <location>
        <begin position="136"/>
        <end position="166"/>
    </location>
</feature>
<dbReference type="InterPro" id="IPR054722">
    <property type="entry name" value="PolX-like_BBD"/>
</dbReference>
<dbReference type="Gene3D" id="3.30.420.10">
    <property type="entry name" value="Ribonuclease H-like superfamily/Ribonuclease H"/>
    <property type="match status" value="1"/>
</dbReference>
<evidence type="ECO:0000256" key="3">
    <source>
        <dbReference type="ARBA" id="ARBA00022750"/>
    </source>
</evidence>
<feature type="transmembrane region" description="Helical" evidence="6">
    <location>
        <begin position="73"/>
        <end position="93"/>
    </location>
</feature>
<keyword evidence="4" id="KW-0378">Hydrolase</keyword>